<organism evidence="1">
    <name type="scientific">Pseudictyota dubia</name>
    <dbReference type="NCBI Taxonomy" id="2749911"/>
    <lineage>
        <taxon>Eukaryota</taxon>
        <taxon>Sar</taxon>
        <taxon>Stramenopiles</taxon>
        <taxon>Ochrophyta</taxon>
        <taxon>Bacillariophyta</taxon>
        <taxon>Mediophyceae</taxon>
        <taxon>Biddulphiophycidae</taxon>
        <taxon>Eupodiscales</taxon>
        <taxon>Odontellaceae</taxon>
        <taxon>Pseudictyota</taxon>
    </lineage>
</organism>
<reference evidence="1" key="1">
    <citation type="submission" date="2021-01" db="EMBL/GenBank/DDBJ databases">
        <authorList>
            <person name="Corre E."/>
            <person name="Pelletier E."/>
            <person name="Niang G."/>
            <person name="Scheremetjew M."/>
            <person name="Finn R."/>
            <person name="Kale V."/>
            <person name="Holt S."/>
            <person name="Cochrane G."/>
            <person name="Meng A."/>
            <person name="Brown T."/>
            <person name="Cohen L."/>
        </authorList>
    </citation>
    <scope>NUCLEOTIDE SEQUENCE</scope>
    <source>
        <strain evidence="1">CCMP147</strain>
    </source>
</reference>
<dbReference type="AlphaFoldDB" id="A0A7R9VX16"/>
<accession>A0A7R9VX16</accession>
<gene>
    <name evidence="1" type="ORF">TDUB1175_LOCUS7991</name>
</gene>
<name>A0A7R9VX16_9STRA</name>
<dbReference type="EMBL" id="HBED01016087">
    <property type="protein sequence ID" value="CAD8306650.1"/>
    <property type="molecule type" value="Transcribed_RNA"/>
</dbReference>
<sequence>MLRGLLLGGGPADVPAVPGGQERSVLGRAGLVVPRFSVQSSSDGFGVQFEFHHSGAQHLDESGARERHDRSQVRALLAEIQHRCFFSTSSSPASLTLSSATDGGGLLLTASATTVLRPGESAALDFEVDASALGEDSSTRSAVTFGVVLDGKYPGCLPDLDIAFEVHVRVLPEENLNHIDAVRPAGPRAHGDGMGARGRLRLLDLQEPKGTSRESVPAALPPSHLLGMLRHVERDTSVFDRRQHRQSERVRRRLHGVAVAVLVRVRRRLLGAVLEALANQQGHEPRQEAEEGGRHGEGRAGESFFSCGMVSELFPTEISATDVVICPIHIIPAFRSCRSSSSSA</sequence>
<evidence type="ECO:0000313" key="1">
    <source>
        <dbReference type="EMBL" id="CAD8306650.1"/>
    </source>
</evidence>
<protein>
    <submittedName>
        <fullName evidence="1">Uncharacterized protein</fullName>
    </submittedName>
</protein>
<proteinExistence type="predicted"/>